<keyword evidence="3" id="KW-1185">Reference proteome</keyword>
<dbReference type="PANTHER" id="PTHR18964">
    <property type="entry name" value="ROK (REPRESSOR, ORF, KINASE) FAMILY"/>
    <property type="match status" value="1"/>
</dbReference>
<comment type="caution">
    <text evidence="2">The sequence shown here is derived from an EMBL/GenBank/DDBJ whole genome shotgun (WGS) entry which is preliminary data.</text>
</comment>
<evidence type="ECO:0000313" key="2">
    <source>
        <dbReference type="EMBL" id="MEQ3553690.1"/>
    </source>
</evidence>
<dbReference type="InterPro" id="IPR043129">
    <property type="entry name" value="ATPase_NBD"/>
</dbReference>
<comment type="similarity">
    <text evidence="1">Belongs to the ROK (NagC/XylR) family.</text>
</comment>
<protein>
    <submittedName>
        <fullName evidence="2">ROK family transcriptional regulator</fullName>
    </submittedName>
</protein>
<dbReference type="Proteomes" id="UP001494902">
    <property type="component" value="Unassembled WGS sequence"/>
</dbReference>
<dbReference type="SUPFAM" id="SSF53067">
    <property type="entry name" value="Actin-like ATPase domain"/>
    <property type="match status" value="1"/>
</dbReference>
<dbReference type="InterPro" id="IPR000600">
    <property type="entry name" value="ROK"/>
</dbReference>
<accession>A0ABV1KGV1</accession>
<dbReference type="Gene3D" id="3.30.420.40">
    <property type="match status" value="2"/>
</dbReference>
<dbReference type="InterPro" id="IPR036390">
    <property type="entry name" value="WH_DNA-bd_sf"/>
</dbReference>
<dbReference type="PANTHER" id="PTHR18964:SF173">
    <property type="entry name" value="GLUCOKINASE"/>
    <property type="match status" value="1"/>
</dbReference>
<reference evidence="2 3" key="1">
    <citation type="submission" date="2024-03" db="EMBL/GenBank/DDBJ databases">
        <title>Draft genome sequence of Pseudonocardia nematodicida JCM 31783.</title>
        <authorList>
            <person name="Butdee W."/>
            <person name="Duangmal K."/>
        </authorList>
    </citation>
    <scope>NUCLEOTIDE SEQUENCE [LARGE SCALE GENOMIC DNA]</scope>
    <source>
        <strain evidence="2 3">JCM 31783</strain>
    </source>
</reference>
<name>A0ABV1KGV1_9PSEU</name>
<gene>
    <name evidence="2" type="ORF">WIS52_24725</name>
</gene>
<proteinExistence type="inferred from homology"/>
<dbReference type="RefSeq" id="WP_349300754.1">
    <property type="nucleotide sequence ID" value="NZ_JBEDNQ010000011.1"/>
</dbReference>
<dbReference type="PROSITE" id="PS01125">
    <property type="entry name" value="ROK"/>
    <property type="match status" value="1"/>
</dbReference>
<evidence type="ECO:0000256" key="1">
    <source>
        <dbReference type="ARBA" id="ARBA00006479"/>
    </source>
</evidence>
<organism evidence="2 3">
    <name type="scientific">Pseudonocardia nematodicida</name>
    <dbReference type="NCBI Taxonomy" id="1206997"/>
    <lineage>
        <taxon>Bacteria</taxon>
        <taxon>Bacillati</taxon>
        <taxon>Actinomycetota</taxon>
        <taxon>Actinomycetes</taxon>
        <taxon>Pseudonocardiales</taxon>
        <taxon>Pseudonocardiaceae</taxon>
        <taxon>Pseudonocardia</taxon>
    </lineage>
</organism>
<dbReference type="Pfam" id="PF00480">
    <property type="entry name" value="ROK"/>
    <property type="match status" value="1"/>
</dbReference>
<dbReference type="SUPFAM" id="SSF46785">
    <property type="entry name" value="Winged helix' DNA-binding domain"/>
    <property type="match status" value="1"/>
</dbReference>
<evidence type="ECO:0000313" key="3">
    <source>
        <dbReference type="Proteomes" id="UP001494902"/>
    </source>
</evidence>
<dbReference type="EMBL" id="JBEDNQ010000011">
    <property type="protein sequence ID" value="MEQ3553690.1"/>
    <property type="molecule type" value="Genomic_DNA"/>
</dbReference>
<dbReference type="InterPro" id="IPR036388">
    <property type="entry name" value="WH-like_DNA-bd_sf"/>
</dbReference>
<sequence length="401" mass="41220">MTPPTQPGTSAGNLLLLVRQGVATTRGELIRVTGLSRSTVTQRVDLLLDAGLLRESAGEAGGRGRPSGALSFDEGGGHLLVALLHTAWAELAVLDLGGRVLTRTSYPISIADGPDPVLTEAAGRLDGLPAEAGLDPAGTVALAVGVPGPVDVASGRAVQPPVMPGWHGHPVRDRLAERLGRPVYLENDANLMALGEQRTNWPETSSLLLVTVGSGIGAGIVVDGRLYRGIDGGAGDIGHIRMHGRDERCACGARGCLAAVASGRALVRSLADLGKDVTRAADVRHLVQRGDADAVAAVREAGRMVGEVLTTVVSVLNPEVLVLAGDIADTDGHFVSGVREVLYQRSLPRATQNLRVVTAGPGRSAAVAGAAELVLDEYFAPAAVDARLAGTTGRERGTSAP</sequence>
<dbReference type="Gene3D" id="1.10.10.10">
    <property type="entry name" value="Winged helix-like DNA-binding domain superfamily/Winged helix DNA-binding domain"/>
    <property type="match status" value="1"/>
</dbReference>
<dbReference type="InterPro" id="IPR049874">
    <property type="entry name" value="ROK_cs"/>
</dbReference>